<dbReference type="EMBL" id="CM056811">
    <property type="protein sequence ID" value="KAJ8638302.1"/>
    <property type="molecule type" value="Genomic_DNA"/>
</dbReference>
<gene>
    <name evidence="1" type="ORF">MRB53_012569</name>
</gene>
<accession>A0ACC2LY03</accession>
<comment type="caution">
    <text evidence="1">The sequence shown here is derived from an EMBL/GenBank/DDBJ whole genome shotgun (WGS) entry which is preliminary data.</text>
</comment>
<dbReference type="Proteomes" id="UP001234297">
    <property type="component" value="Chromosome 3"/>
</dbReference>
<protein>
    <submittedName>
        <fullName evidence="1">Uncharacterized protein</fullName>
    </submittedName>
</protein>
<proteinExistence type="predicted"/>
<reference evidence="1 2" key="1">
    <citation type="journal article" date="2022" name="Hortic Res">
        <title>A haplotype resolved chromosomal level avocado genome allows analysis of novel avocado genes.</title>
        <authorList>
            <person name="Nath O."/>
            <person name="Fletcher S.J."/>
            <person name="Hayward A."/>
            <person name="Shaw L.M."/>
            <person name="Masouleh A.K."/>
            <person name="Furtado A."/>
            <person name="Henry R.J."/>
            <person name="Mitter N."/>
        </authorList>
    </citation>
    <scope>NUCLEOTIDE SEQUENCE [LARGE SCALE GENOMIC DNA]</scope>
    <source>
        <strain evidence="2">cv. Hass</strain>
    </source>
</reference>
<sequence length="98" mass="11182">MEGLIPFVFNSVMKKRDGSEYKRLSSGSSRGHSSLLLENRGSFDDSSHKRTRSDFQSTPKCEFLGWRSPGPDSHPSQMIHKRSSYQHQKMDSNTRFGS</sequence>
<evidence type="ECO:0000313" key="1">
    <source>
        <dbReference type="EMBL" id="KAJ8638302.1"/>
    </source>
</evidence>
<name>A0ACC2LY03_PERAE</name>
<organism evidence="1 2">
    <name type="scientific">Persea americana</name>
    <name type="common">Avocado</name>
    <dbReference type="NCBI Taxonomy" id="3435"/>
    <lineage>
        <taxon>Eukaryota</taxon>
        <taxon>Viridiplantae</taxon>
        <taxon>Streptophyta</taxon>
        <taxon>Embryophyta</taxon>
        <taxon>Tracheophyta</taxon>
        <taxon>Spermatophyta</taxon>
        <taxon>Magnoliopsida</taxon>
        <taxon>Magnoliidae</taxon>
        <taxon>Laurales</taxon>
        <taxon>Lauraceae</taxon>
        <taxon>Persea</taxon>
    </lineage>
</organism>
<keyword evidence="2" id="KW-1185">Reference proteome</keyword>
<evidence type="ECO:0000313" key="2">
    <source>
        <dbReference type="Proteomes" id="UP001234297"/>
    </source>
</evidence>